<feature type="region of interest" description="Disordered" evidence="1">
    <location>
        <begin position="251"/>
        <end position="286"/>
    </location>
</feature>
<dbReference type="InterPro" id="IPR035979">
    <property type="entry name" value="RBD_domain_sf"/>
</dbReference>
<keyword evidence="3" id="KW-1185">Reference proteome</keyword>
<dbReference type="AlphaFoldDB" id="G4ZH58"/>
<name>G4ZH58_PHYSP</name>
<reference evidence="2 3" key="1">
    <citation type="journal article" date="2006" name="Science">
        <title>Phytophthora genome sequences uncover evolutionary origins and mechanisms of pathogenesis.</title>
        <authorList>
            <person name="Tyler B.M."/>
            <person name="Tripathy S."/>
            <person name="Zhang X."/>
            <person name="Dehal P."/>
            <person name="Jiang R.H."/>
            <person name="Aerts A."/>
            <person name="Arredondo F.D."/>
            <person name="Baxter L."/>
            <person name="Bensasson D."/>
            <person name="Beynon J.L."/>
            <person name="Chapman J."/>
            <person name="Damasceno C.M."/>
            <person name="Dorrance A.E."/>
            <person name="Dou D."/>
            <person name="Dickerman A.W."/>
            <person name="Dubchak I.L."/>
            <person name="Garbelotto M."/>
            <person name="Gijzen M."/>
            <person name="Gordon S.G."/>
            <person name="Govers F."/>
            <person name="Grunwald N.J."/>
            <person name="Huang W."/>
            <person name="Ivors K.L."/>
            <person name="Jones R.W."/>
            <person name="Kamoun S."/>
            <person name="Krampis K."/>
            <person name="Lamour K.H."/>
            <person name="Lee M.K."/>
            <person name="McDonald W.H."/>
            <person name="Medina M."/>
            <person name="Meijer H.J."/>
            <person name="Nordberg E.K."/>
            <person name="Maclean D.J."/>
            <person name="Ospina-Giraldo M.D."/>
            <person name="Morris P.F."/>
            <person name="Phuntumart V."/>
            <person name="Putnam N.H."/>
            <person name="Rash S."/>
            <person name="Rose J.K."/>
            <person name="Sakihama Y."/>
            <person name="Salamov A.A."/>
            <person name="Savidor A."/>
            <person name="Scheuring C.F."/>
            <person name="Smith B.M."/>
            <person name="Sobral B.W."/>
            <person name="Terry A."/>
            <person name="Torto-Alalibo T.A."/>
            <person name="Win J."/>
            <person name="Xu Z."/>
            <person name="Zhang H."/>
            <person name="Grigoriev I.V."/>
            <person name="Rokhsar D.S."/>
            <person name="Boore J.L."/>
        </authorList>
    </citation>
    <scope>NUCLEOTIDE SEQUENCE [LARGE SCALE GENOMIC DNA]</scope>
    <source>
        <strain evidence="2 3">P6497</strain>
    </source>
</reference>
<proteinExistence type="predicted"/>
<evidence type="ECO:0008006" key="4">
    <source>
        <dbReference type="Google" id="ProtNLM"/>
    </source>
</evidence>
<dbReference type="OMA" id="NGPNESM"/>
<dbReference type="GeneID" id="20658218"/>
<dbReference type="Gene3D" id="3.30.70.330">
    <property type="match status" value="1"/>
</dbReference>
<dbReference type="GO" id="GO:0003676">
    <property type="term" value="F:nucleic acid binding"/>
    <property type="evidence" value="ECO:0007669"/>
    <property type="project" value="InterPro"/>
</dbReference>
<dbReference type="STRING" id="1094619.G4ZH58"/>
<protein>
    <recommendedName>
        <fullName evidence="4">RRM domain-containing protein</fullName>
    </recommendedName>
</protein>
<evidence type="ECO:0000256" key="1">
    <source>
        <dbReference type="SAM" id="MobiDB-lite"/>
    </source>
</evidence>
<organism evidence="2 3">
    <name type="scientific">Phytophthora sojae (strain P6497)</name>
    <name type="common">Soybean stem and root rot agent</name>
    <name type="synonym">Phytophthora megasperma f. sp. glycines</name>
    <dbReference type="NCBI Taxonomy" id="1094619"/>
    <lineage>
        <taxon>Eukaryota</taxon>
        <taxon>Sar</taxon>
        <taxon>Stramenopiles</taxon>
        <taxon>Oomycota</taxon>
        <taxon>Peronosporomycetes</taxon>
        <taxon>Peronosporales</taxon>
        <taxon>Peronosporaceae</taxon>
        <taxon>Phytophthora</taxon>
    </lineage>
</organism>
<dbReference type="EMBL" id="JH159154">
    <property type="protein sequence ID" value="EGZ16731.1"/>
    <property type="molecule type" value="Genomic_DNA"/>
</dbReference>
<dbReference type="SMR" id="G4ZH58"/>
<evidence type="ECO:0000313" key="3">
    <source>
        <dbReference type="Proteomes" id="UP000002640"/>
    </source>
</evidence>
<dbReference type="KEGG" id="psoj:PHYSODRAFT_503368"/>
<dbReference type="CDD" id="cd00590">
    <property type="entry name" value="RRM_SF"/>
    <property type="match status" value="1"/>
</dbReference>
<dbReference type="InParanoid" id="G4ZH58"/>
<accession>G4ZH58</accession>
<dbReference type="RefSeq" id="XP_009525789.1">
    <property type="nucleotide sequence ID" value="XM_009527494.1"/>
</dbReference>
<dbReference type="SUPFAM" id="SSF54928">
    <property type="entry name" value="RNA-binding domain, RBD"/>
    <property type="match status" value="1"/>
</dbReference>
<feature type="region of interest" description="Disordered" evidence="1">
    <location>
        <begin position="355"/>
        <end position="391"/>
    </location>
</feature>
<gene>
    <name evidence="2" type="ORF">PHYSODRAFT_503368</name>
</gene>
<dbReference type="InterPro" id="IPR012677">
    <property type="entry name" value="Nucleotide-bd_a/b_plait_sf"/>
</dbReference>
<evidence type="ECO:0000313" key="2">
    <source>
        <dbReference type="EMBL" id="EGZ16731.1"/>
    </source>
</evidence>
<sequence>MLSSVVSSFSGMEFMDIKVVKSTGEAQGVAFVKFDCETNAAQAALQLHQMELPLGSGKFLQAIVILAPSLFTTTHGGNSIGTNDSMRLDHSSSERVVTGCSEDVDLRAVEARFAHLMRSTEHSREGGYFPQYSMTSPREVVPNDSYPPSHSAGFHTSMGMSAGVEYYPMQLVPYPPAPQQPFQPYANYGGPANYQQVPQHQSFGGSAPGWMSAPQPPYYQGGAPQYPFSCAPEQEMAFPVVDNSSSVPLNNGDAYAVPPKPRSARSSSEQMDIEDGASSCSSQASSSIHVSTSEPLELVTLVNALQECPGVVSFTKDASAAADLTGYMVDFANEAQALDAVRKLDGSLCGGQTLRVAKSTSTRQRGAGGGGKARSGSGRRKRQRVDPRSRK</sequence>
<dbReference type="Proteomes" id="UP000002640">
    <property type="component" value="Unassembled WGS sequence"/>
</dbReference>